<gene>
    <name evidence="1" type="ORF">EJ05DRAFT_488981</name>
</gene>
<dbReference type="SMART" id="SM00248">
    <property type="entry name" value="ANK"/>
    <property type="match status" value="3"/>
</dbReference>
<proteinExistence type="predicted"/>
<evidence type="ECO:0000313" key="2">
    <source>
        <dbReference type="Proteomes" id="UP000799437"/>
    </source>
</evidence>
<evidence type="ECO:0000313" key="1">
    <source>
        <dbReference type="EMBL" id="KAF2754842.1"/>
    </source>
</evidence>
<dbReference type="RefSeq" id="XP_033597293.1">
    <property type="nucleotide sequence ID" value="XM_033745757.1"/>
</dbReference>
<dbReference type="AlphaFoldDB" id="A0A6A6VW79"/>
<dbReference type="OrthoDB" id="4772757at2759"/>
<organism evidence="1 2">
    <name type="scientific">Pseudovirgaria hyperparasitica</name>
    <dbReference type="NCBI Taxonomy" id="470096"/>
    <lineage>
        <taxon>Eukaryota</taxon>
        <taxon>Fungi</taxon>
        <taxon>Dikarya</taxon>
        <taxon>Ascomycota</taxon>
        <taxon>Pezizomycotina</taxon>
        <taxon>Dothideomycetes</taxon>
        <taxon>Dothideomycetes incertae sedis</taxon>
        <taxon>Acrospermales</taxon>
        <taxon>Acrospermaceae</taxon>
        <taxon>Pseudovirgaria</taxon>
    </lineage>
</organism>
<reference evidence="1" key="1">
    <citation type="journal article" date="2020" name="Stud. Mycol.">
        <title>101 Dothideomycetes genomes: a test case for predicting lifestyles and emergence of pathogens.</title>
        <authorList>
            <person name="Haridas S."/>
            <person name="Albert R."/>
            <person name="Binder M."/>
            <person name="Bloem J."/>
            <person name="Labutti K."/>
            <person name="Salamov A."/>
            <person name="Andreopoulos B."/>
            <person name="Baker S."/>
            <person name="Barry K."/>
            <person name="Bills G."/>
            <person name="Bluhm B."/>
            <person name="Cannon C."/>
            <person name="Castanera R."/>
            <person name="Culley D."/>
            <person name="Daum C."/>
            <person name="Ezra D."/>
            <person name="Gonzalez J."/>
            <person name="Henrissat B."/>
            <person name="Kuo A."/>
            <person name="Liang C."/>
            <person name="Lipzen A."/>
            <person name="Lutzoni F."/>
            <person name="Magnuson J."/>
            <person name="Mondo S."/>
            <person name="Nolan M."/>
            <person name="Ohm R."/>
            <person name="Pangilinan J."/>
            <person name="Park H.-J."/>
            <person name="Ramirez L."/>
            <person name="Alfaro M."/>
            <person name="Sun H."/>
            <person name="Tritt A."/>
            <person name="Yoshinaga Y."/>
            <person name="Zwiers L.-H."/>
            <person name="Turgeon B."/>
            <person name="Goodwin S."/>
            <person name="Spatafora J."/>
            <person name="Crous P."/>
            <person name="Grigoriev I."/>
        </authorList>
    </citation>
    <scope>NUCLEOTIDE SEQUENCE</scope>
    <source>
        <strain evidence="1">CBS 121739</strain>
    </source>
</reference>
<dbReference type="EMBL" id="ML996579">
    <property type="protein sequence ID" value="KAF2754842.1"/>
    <property type="molecule type" value="Genomic_DNA"/>
</dbReference>
<name>A0A6A6VW79_9PEZI</name>
<dbReference type="InterPro" id="IPR036770">
    <property type="entry name" value="Ankyrin_rpt-contain_sf"/>
</dbReference>
<protein>
    <submittedName>
        <fullName evidence="1">Uncharacterized protein</fullName>
    </submittedName>
</protein>
<dbReference type="InterPro" id="IPR002110">
    <property type="entry name" value="Ankyrin_rpt"/>
</dbReference>
<dbReference type="SUPFAM" id="SSF48403">
    <property type="entry name" value="Ankyrin repeat"/>
    <property type="match status" value="1"/>
</dbReference>
<keyword evidence="2" id="KW-1185">Reference proteome</keyword>
<accession>A0A6A6VW79</accession>
<dbReference type="Gene3D" id="1.25.40.20">
    <property type="entry name" value="Ankyrin repeat-containing domain"/>
    <property type="match status" value="1"/>
</dbReference>
<dbReference type="Proteomes" id="UP000799437">
    <property type="component" value="Unassembled WGS sequence"/>
</dbReference>
<sequence length="316" mass="36060">MALKGGQIQTTEFWSNVLIHYQGVKHDEDLEGCRPWLSGNWELEEIRKIVLSTEFVPVQDTTSLETLYMNARNYNGADVSVLLAKSNIPESYVLQPLLYTAAREGNFDLFSYCIDHGADISAGTRILNYIHPSTNDTRWLDLLHDLDFMQWKTKPKNLSYSRSYWPILQMGPECIRWWLHHGGTQHRARYSVEHAQYLPPAPAIRVFLEHFGLAWFRDSGFLQFACQKGDMESVVLLVEAGADVNEDVTPLGDDLREGPVYVGRALDMALIGGHDALFRYLLQRGARVRRSCVRSGWAGRQQMVDLIERVGAIEED</sequence>
<dbReference type="GeneID" id="54486811"/>
<dbReference type="Pfam" id="PF13606">
    <property type="entry name" value="Ank_3"/>
    <property type="match status" value="1"/>
</dbReference>